<sequence>MEGLGEALFDNLESFFKPDFLARKGDRHPYDGWSLDQRDPRVIQSFMPLWEWAYQHYFSVQTDGWHHVLPEGKMLVVGSHNGGLAAPDMFMFMYDWFRRQGFDRLTYGLMHPTVWDTFPDTVVRQSAQCGALRAHPKMAIAALQKGATVLVYPGGAEDVFRPHHLRDKIYFAGRQGFIKLALRENAPILPIISYGAHDTLFVMADIYKQMRQLHEEWGMPWLLGIDPVVFPIYLGLPWGIAFGPWPNFPLPAKIHTRVCAPVAFERYGREAAGDRDYVNECYQLVCTQMQQSLDQLIAEVGDRS</sequence>
<proteinExistence type="predicted"/>
<dbReference type="PANTHER" id="PTHR22753">
    <property type="entry name" value="TRANSMEMBRANE PROTEIN 68"/>
    <property type="match status" value="1"/>
</dbReference>
<dbReference type="GO" id="GO:0016746">
    <property type="term" value="F:acyltransferase activity"/>
    <property type="evidence" value="ECO:0007669"/>
    <property type="project" value="UniProtKB-KW"/>
</dbReference>
<dbReference type="SUPFAM" id="SSF69593">
    <property type="entry name" value="Glycerol-3-phosphate (1)-acyltransferase"/>
    <property type="match status" value="1"/>
</dbReference>
<dbReference type="EMBL" id="JAMXFF010000054">
    <property type="protein sequence ID" value="MCT7969574.1"/>
    <property type="molecule type" value="Genomic_DNA"/>
</dbReference>
<dbReference type="PANTHER" id="PTHR22753:SF14">
    <property type="entry name" value="MONOACYLGLYCEROL_DIACYLGLYCEROL O-ACYLTRANSFERASE"/>
    <property type="match status" value="1"/>
</dbReference>
<dbReference type="InterPro" id="IPR016676">
    <property type="entry name" value="P_lipid/glycerol_AcTrfase_prd"/>
</dbReference>
<evidence type="ECO:0000256" key="1">
    <source>
        <dbReference type="ARBA" id="ARBA00022679"/>
    </source>
</evidence>
<keyword evidence="1" id="KW-0808">Transferase</keyword>
<gene>
    <name evidence="3" type="ORF">NG799_24995</name>
</gene>
<evidence type="ECO:0000313" key="4">
    <source>
        <dbReference type="Proteomes" id="UP001525890"/>
    </source>
</evidence>
<comment type="caution">
    <text evidence="3">The sequence shown here is derived from an EMBL/GenBank/DDBJ whole genome shotgun (WGS) entry which is preliminary data.</text>
</comment>
<reference evidence="3 4" key="1">
    <citation type="journal article" date="2022" name="Front. Microbiol.">
        <title>High genomic differentiation and limited gene flow indicate recent cryptic speciation within the genus Laspinema (cyanobacteria).</title>
        <authorList>
            <person name="Stanojkovic A."/>
            <person name="Skoupy S."/>
            <person name="Skaloud P."/>
            <person name="Dvorak P."/>
        </authorList>
    </citation>
    <scope>NUCLEOTIDE SEQUENCE [LARGE SCALE GENOMIC DNA]</scope>
    <source>
        <strain evidence="3 4">D2a</strain>
    </source>
</reference>
<organism evidence="3 4">
    <name type="scientific">Laspinema palackyanum D2a</name>
    <dbReference type="NCBI Taxonomy" id="2953684"/>
    <lineage>
        <taxon>Bacteria</taxon>
        <taxon>Bacillati</taxon>
        <taxon>Cyanobacteriota</taxon>
        <taxon>Cyanophyceae</taxon>
        <taxon>Oscillatoriophycideae</taxon>
        <taxon>Oscillatoriales</taxon>
        <taxon>Laspinemataceae</taxon>
        <taxon>Laspinema</taxon>
        <taxon>Laspinema palackyanum</taxon>
    </lineage>
</organism>
<keyword evidence="4" id="KW-1185">Reference proteome</keyword>
<accession>A0ABT2MXT9</accession>
<dbReference type="RefSeq" id="WP_368009028.1">
    <property type="nucleotide sequence ID" value="NZ_JAMXFF010000054.1"/>
</dbReference>
<dbReference type="Pfam" id="PF03982">
    <property type="entry name" value="DAGAT"/>
    <property type="match status" value="1"/>
</dbReference>
<dbReference type="PIRSF" id="PIRSF016753">
    <property type="entry name" value="P_lipid/glycerol_ac_tran_prd"/>
    <property type="match status" value="1"/>
</dbReference>
<evidence type="ECO:0000256" key="2">
    <source>
        <dbReference type="ARBA" id="ARBA00023315"/>
    </source>
</evidence>
<evidence type="ECO:0000313" key="3">
    <source>
        <dbReference type="EMBL" id="MCT7969574.1"/>
    </source>
</evidence>
<protein>
    <submittedName>
        <fullName evidence="3">Glycerol acyltransferase</fullName>
    </submittedName>
</protein>
<name>A0ABT2MXT9_9CYAN</name>
<dbReference type="InterPro" id="IPR007130">
    <property type="entry name" value="DAGAT"/>
</dbReference>
<dbReference type="Proteomes" id="UP001525890">
    <property type="component" value="Unassembled WGS sequence"/>
</dbReference>
<keyword evidence="2 3" id="KW-0012">Acyltransferase</keyword>